<keyword evidence="4" id="KW-0238">DNA-binding</keyword>
<dbReference type="GO" id="GO:0140664">
    <property type="term" value="F:ATP-dependent DNA damage sensor activity"/>
    <property type="evidence" value="ECO:0007669"/>
    <property type="project" value="InterPro"/>
</dbReference>
<evidence type="ECO:0000256" key="2">
    <source>
        <dbReference type="ARBA" id="ARBA00022741"/>
    </source>
</evidence>
<dbReference type="Pfam" id="PF05192">
    <property type="entry name" value="MutS_III"/>
    <property type="match status" value="1"/>
</dbReference>
<dbReference type="SMART" id="SM00534">
    <property type="entry name" value="MUTSac"/>
    <property type="match status" value="1"/>
</dbReference>
<evidence type="ECO:0000313" key="7">
    <source>
        <dbReference type="EMBL" id="UVO91116.1"/>
    </source>
</evidence>
<dbReference type="GO" id="GO:0006298">
    <property type="term" value="P:mismatch repair"/>
    <property type="evidence" value="ECO:0007669"/>
    <property type="project" value="InterPro"/>
</dbReference>
<keyword evidence="3" id="KW-0067">ATP-binding</keyword>
<evidence type="ECO:0000256" key="4">
    <source>
        <dbReference type="ARBA" id="ARBA00023125"/>
    </source>
</evidence>
<dbReference type="SUPFAM" id="SSF48334">
    <property type="entry name" value="DNA repair protein MutS, domain III"/>
    <property type="match status" value="1"/>
</dbReference>
<dbReference type="CDD" id="cd03283">
    <property type="entry name" value="ABC_MutS-like"/>
    <property type="match status" value="1"/>
</dbReference>
<accession>A0A9X9IQ74</accession>
<dbReference type="InterPro" id="IPR027417">
    <property type="entry name" value="P-loop_NTPase"/>
</dbReference>
<reference evidence="7" key="1">
    <citation type="submission" date="2022-08" db="EMBL/GenBank/DDBJ databases">
        <title>Genome Sequencing of Bacteroides fragilis Group Isolates with Nanopore Technology.</title>
        <authorList>
            <person name="Tisza M.J."/>
            <person name="Smith D."/>
            <person name="Dekker J.P."/>
        </authorList>
    </citation>
    <scope>NUCLEOTIDE SEQUENCE</scope>
    <source>
        <strain evidence="7">BFG-49</strain>
    </source>
</reference>
<name>A0A9X9IQ74_BACFG</name>
<organism evidence="7 8">
    <name type="scientific">Bacteroides fragilis</name>
    <dbReference type="NCBI Taxonomy" id="817"/>
    <lineage>
        <taxon>Bacteria</taxon>
        <taxon>Pseudomonadati</taxon>
        <taxon>Bacteroidota</taxon>
        <taxon>Bacteroidia</taxon>
        <taxon>Bacteroidales</taxon>
        <taxon>Bacteroidaceae</taxon>
        <taxon>Bacteroides</taxon>
    </lineage>
</organism>
<sequence length="452" mass="51712">MNSAIPGKYSIFGKSIIGGTVKKLRTDRQTLNDLGIVESTYGEKTLFSLFDMTESDGGKRCLEEWLVHPLSDWKALHERQEAIRYPDFPEIRICREELDFIEFYLSQGDRPTRVSYLESAFSYIFRHFRATPERYVIRRGTKLLENVLLELKTFADHVTELSPRLIRNIAATISEIYQATELGKMVDSCGQEDSFYRTDRLDYIFRYRRNHTIAALLSIVYQLDAIRTVHRTAVTKGWCFPSFTNDSKFMLYNFYHPQVKDAVANDWEMENGNICIFTGSNMAGKSTTLKAIASAVWLAHAGFPVPASSMVCPMFDGIFTSINLPDSLRDGRSHFYAEVLRVKEVLEQINKGHHCFVLFDELFRGTNARDAFEASVAVAEVLKAKAYSRFLISTHIIELARKLDGDDACCFYYLESAIVDDELICNHKVKPGISESRVGYWIVKKELAGFEK</sequence>
<evidence type="ECO:0000256" key="3">
    <source>
        <dbReference type="ARBA" id="ARBA00022840"/>
    </source>
</evidence>
<evidence type="ECO:0000256" key="1">
    <source>
        <dbReference type="ARBA" id="ARBA00006271"/>
    </source>
</evidence>
<comment type="similarity">
    <text evidence="1">Belongs to the DNA mismatch repair MutS family.</text>
</comment>
<dbReference type="RefSeq" id="WP_182115671.1">
    <property type="nucleotide sequence ID" value="NZ_CAXSVT010000001.1"/>
</dbReference>
<evidence type="ECO:0000259" key="6">
    <source>
        <dbReference type="SMART" id="SM00534"/>
    </source>
</evidence>
<dbReference type="InterPro" id="IPR045076">
    <property type="entry name" value="MutS"/>
</dbReference>
<keyword evidence="5" id="KW-0227">DNA damage</keyword>
<dbReference type="Gene3D" id="3.40.50.300">
    <property type="entry name" value="P-loop containing nucleotide triphosphate hydrolases"/>
    <property type="match status" value="1"/>
</dbReference>
<feature type="domain" description="DNA mismatch repair proteins mutS family" evidence="6">
    <location>
        <begin position="272"/>
        <end position="449"/>
    </location>
</feature>
<dbReference type="GO" id="GO:0005524">
    <property type="term" value="F:ATP binding"/>
    <property type="evidence" value="ECO:0007669"/>
    <property type="project" value="UniProtKB-KW"/>
</dbReference>
<dbReference type="SUPFAM" id="SSF52540">
    <property type="entry name" value="P-loop containing nucleoside triphosphate hydrolases"/>
    <property type="match status" value="1"/>
</dbReference>
<dbReference type="AlphaFoldDB" id="A0A9X9IQ74"/>
<keyword evidence="2" id="KW-0547">Nucleotide-binding</keyword>
<dbReference type="Pfam" id="PF00488">
    <property type="entry name" value="MutS_V"/>
    <property type="match status" value="1"/>
</dbReference>
<dbReference type="InterPro" id="IPR007696">
    <property type="entry name" value="DNA_mismatch_repair_MutS_core"/>
</dbReference>
<dbReference type="EMBL" id="CP103070">
    <property type="protein sequence ID" value="UVO91116.1"/>
    <property type="molecule type" value="Genomic_DNA"/>
</dbReference>
<dbReference type="InterPro" id="IPR000432">
    <property type="entry name" value="DNA_mismatch_repair_MutS_C"/>
</dbReference>
<protein>
    <submittedName>
        <fullName evidence="7">DNA mismatch repair protein MutS</fullName>
    </submittedName>
</protein>
<dbReference type="Gene3D" id="1.10.1420.10">
    <property type="match status" value="1"/>
</dbReference>
<evidence type="ECO:0000256" key="5">
    <source>
        <dbReference type="ARBA" id="ARBA00023204"/>
    </source>
</evidence>
<dbReference type="GO" id="GO:0030983">
    <property type="term" value="F:mismatched DNA binding"/>
    <property type="evidence" value="ECO:0007669"/>
    <property type="project" value="InterPro"/>
</dbReference>
<keyword evidence="5" id="KW-0234">DNA repair</keyword>
<gene>
    <name evidence="7" type="ORF">NXW39_05945</name>
</gene>
<dbReference type="PANTHER" id="PTHR11361">
    <property type="entry name" value="DNA MISMATCH REPAIR PROTEIN MUTS FAMILY MEMBER"/>
    <property type="match status" value="1"/>
</dbReference>
<dbReference type="Proteomes" id="UP001058403">
    <property type="component" value="Chromosome"/>
</dbReference>
<evidence type="ECO:0000313" key="8">
    <source>
        <dbReference type="Proteomes" id="UP001058403"/>
    </source>
</evidence>
<dbReference type="InterPro" id="IPR036187">
    <property type="entry name" value="DNA_mismatch_repair_MutS_sf"/>
</dbReference>
<proteinExistence type="inferred from homology"/>
<dbReference type="PANTHER" id="PTHR11361:SF34">
    <property type="entry name" value="DNA MISMATCH REPAIR PROTEIN MSH1, MITOCHONDRIAL"/>
    <property type="match status" value="1"/>
</dbReference>